<dbReference type="CDD" id="cd01065">
    <property type="entry name" value="NAD_bind_Shikimate_DH"/>
    <property type="match status" value="1"/>
</dbReference>
<comment type="pathway">
    <text evidence="1">Metabolic intermediate biosynthesis; chorismate biosynthesis; chorismate from D-erythrose 4-phosphate and phosphoenolpyruvate: step 4/7.</text>
</comment>
<name>A0A9E2S8K5_9BACT</name>
<dbReference type="GO" id="GO:0050661">
    <property type="term" value="F:NADP binding"/>
    <property type="evidence" value="ECO:0007669"/>
    <property type="project" value="TreeGrafter"/>
</dbReference>
<dbReference type="EMBL" id="JAHSPG010000011">
    <property type="protein sequence ID" value="MBV4358311.1"/>
    <property type="molecule type" value="Genomic_DNA"/>
</dbReference>
<dbReference type="GO" id="GO:0004764">
    <property type="term" value="F:shikimate 3-dehydrogenase (NADP+) activity"/>
    <property type="evidence" value="ECO:0007669"/>
    <property type="project" value="InterPro"/>
</dbReference>
<evidence type="ECO:0000313" key="5">
    <source>
        <dbReference type="Proteomes" id="UP000812270"/>
    </source>
</evidence>
<dbReference type="InterPro" id="IPR013708">
    <property type="entry name" value="Shikimate_DH-bd_N"/>
</dbReference>
<keyword evidence="2" id="KW-0057">Aromatic amino acid biosynthesis</keyword>
<comment type="caution">
    <text evidence="4">The sequence shown here is derived from an EMBL/GenBank/DDBJ whole genome shotgun (WGS) entry which is preliminary data.</text>
</comment>
<dbReference type="RefSeq" id="WP_217791984.1">
    <property type="nucleotide sequence ID" value="NZ_JAHSPG010000011.1"/>
</dbReference>
<dbReference type="PANTHER" id="PTHR21089">
    <property type="entry name" value="SHIKIMATE DEHYDROGENASE"/>
    <property type="match status" value="1"/>
</dbReference>
<protein>
    <submittedName>
        <fullName evidence="4">Shikimate dehydrogenase</fullName>
    </submittedName>
</protein>
<keyword evidence="5" id="KW-1185">Reference proteome</keyword>
<organism evidence="4 5">
    <name type="scientific">Pinibacter aurantiacus</name>
    <dbReference type="NCBI Taxonomy" id="2851599"/>
    <lineage>
        <taxon>Bacteria</taxon>
        <taxon>Pseudomonadati</taxon>
        <taxon>Bacteroidota</taxon>
        <taxon>Chitinophagia</taxon>
        <taxon>Chitinophagales</taxon>
        <taxon>Chitinophagaceae</taxon>
        <taxon>Pinibacter</taxon>
    </lineage>
</organism>
<evidence type="ECO:0000259" key="3">
    <source>
        <dbReference type="Pfam" id="PF08501"/>
    </source>
</evidence>
<dbReference type="PANTHER" id="PTHR21089:SF1">
    <property type="entry name" value="BIFUNCTIONAL 3-DEHYDROQUINATE DEHYDRATASE_SHIKIMATE DEHYDROGENASE, CHLOROPLASTIC"/>
    <property type="match status" value="1"/>
</dbReference>
<evidence type="ECO:0000313" key="4">
    <source>
        <dbReference type="EMBL" id="MBV4358311.1"/>
    </source>
</evidence>
<keyword evidence="2" id="KW-0028">Amino-acid biosynthesis</keyword>
<sequence length="248" mass="27567">MRLFGLIGFPLGHSFSQKFFTEKFEKEGIKGCSYQNFPLSSIDQLKDLLATHSHLEGFNITIPYKEQVLPFIDQQTDAVQKIGACNCVKIVAGKLIGYNTDVKGFEVSLRKKLQPKHNTALVLGTGGAAKAVVYALQQLNISYKIVSRKANPEANVISYAQLTNDVVSAHKLIVNTTPLGTYPNVNECAEIPYEALTPDHYLFDLVYNPSKTLFLQKGEAQGATIENGHEMLEIQAEESWKIWNKSSI</sequence>
<proteinExistence type="predicted"/>
<dbReference type="Proteomes" id="UP000812270">
    <property type="component" value="Unassembled WGS sequence"/>
</dbReference>
<dbReference type="GO" id="GO:0009423">
    <property type="term" value="P:chorismate biosynthetic process"/>
    <property type="evidence" value="ECO:0007669"/>
    <property type="project" value="TreeGrafter"/>
</dbReference>
<dbReference type="InterPro" id="IPR022893">
    <property type="entry name" value="Shikimate_DH_fam"/>
</dbReference>
<gene>
    <name evidence="4" type="ORF">KTO63_14190</name>
</gene>
<dbReference type="Pfam" id="PF08501">
    <property type="entry name" value="Shikimate_dh_N"/>
    <property type="match status" value="1"/>
</dbReference>
<dbReference type="GO" id="GO:0009073">
    <property type="term" value="P:aromatic amino acid family biosynthetic process"/>
    <property type="evidence" value="ECO:0007669"/>
    <property type="project" value="UniProtKB-KW"/>
</dbReference>
<dbReference type="GO" id="GO:0005829">
    <property type="term" value="C:cytosol"/>
    <property type="evidence" value="ECO:0007669"/>
    <property type="project" value="TreeGrafter"/>
</dbReference>
<evidence type="ECO:0000256" key="1">
    <source>
        <dbReference type="ARBA" id="ARBA00004871"/>
    </source>
</evidence>
<dbReference type="GO" id="GO:0019632">
    <property type="term" value="P:shikimate metabolic process"/>
    <property type="evidence" value="ECO:0007669"/>
    <property type="project" value="TreeGrafter"/>
</dbReference>
<dbReference type="AlphaFoldDB" id="A0A9E2S8K5"/>
<reference evidence="4" key="1">
    <citation type="submission" date="2021-06" db="EMBL/GenBank/DDBJ databases">
        <authorList>
            <person name="Huq M.A."/>
        </authorList>
    </citation>
    <scope>NUCLEOTIDE SEQUENCE</scope>
    <source>
        <strain evidence="4">MAH-26</strain>
    </source>
</reference>
<evidence type="ECO:0000256" key="2">
    <source>
        <dbReference type="ARBA" id="ARBA00023141"/>
    </source>
</evidence>
<feature type="domain" description="Shikimate dehydrogenase substrate binding N-terminal" evidence="3">
    <location>
        <begin position="6"/>
        <end position="88"/>
    </location>
</feature>
<accession>A0A9E2S8K5</accession>